<reference evidence="1 2" key="1">
    <citation type="submission" date="2017-04" db="EMBL/GenBank/DDBJ databases">
        <authorList>
            <person name="Afonso C.L."/>
            <person name="Miller P.J."/>
            <person name="Scott M.A."/>
            <person name="Spackman E."/>
            <person name="Goraichik I."/>
            <person name="Dimitrov K.M."/>
            <person name="Suarez D.L."/>
            <person name="Swayne D.E."/>
        </authorList>
    </citation>
    <scope>NUCLEOTIDE SEQUENCE [LARGE SCALE GENOMIC DNA]</scope>
    <source>
        <strain evidence="1 2">DSM 11622</strain>
    </source>
</reference>
<organism evidence="1 2">
    <name type="scientific">Hymenobacter roseosalivarius DSM 11622</name>
    <dbReference type="NCBI Taxonomy" id="645990"/>
    <lineage>
        <taxon>Bacteria</taxon>
        <taxon>Pseudomonadati</taxon>
        <taxon>Bacteroidota</taxon>
        <taxon>Cytophagia</taxon>
        <taxon>Cytophagales</taxon>
        <taxon>Hymenobacteraceae</taxon>
        <taxon>Hymenobacter</taxon>
    </lineage>
</organism>
<protein>
    <recommendedName>
        <fullName evidence="3">Alpha-2-macroglobulin bait region domain-containing protein</fullName>
    </recommendedName>
</protein>
<dbReference type="Proteomes" id="UP000192266">
    <property type="component" value="Unassembled WGS sequence"/>
</dbReference>
<dbReference type="EMBL" id="FWWW01000069">
    <property type="protein sequence ID" value="SMB95488.1"/>
    <property type="molecule type" value="Genomic_DNA"/>
</dbReference>
<proteinExistence type="predicted"/>
<gene>
    <name evidence="1" type="ORF">SAMN00120144_4102</name>
</gene>
<evidence type="ECO:0008006" key="3">
    <source>
        <dbReference type="Google" id="ProtNLM"/>
    </source>
</evidence>
<dbReference type="RefSeq" id="WP_084445542.1">
    <property type="nucleotide sequence ID" value="NZ_FWWW01000069.1"/>
</dbReference>
<accession>A0A1W1VQ58</accession>
<evidence type="ECO:0000313" key="2">
    <source>
        <dbReference type="Proteomes" id="UP000192266"/>
    </source>
</evidence>
<dbReference type="AlphaFoldDB" id="A0A1W1VQ58"/>
<dbReference type="STRING" id="645990.SAMN00120144_4102"/>
<dbReference type="OrthoDB" id="679547at2"/>
<sequence>MGTVLLTPQPGRRYKAVVLLAGGTRAEYPLPAVAPSGFVLKVTQTKDFVYVGVQRQLAAGTAAASENVTLLAHVRGTVAYAAKGQLTGSEGYAARIPKAKFPTGIAHFTLFDGQGVAQCERLAFVDAQPGLQVRITPDKSAYAPREKVNLTVAVTDGAGQPVAAQLSLAVTNALATGMNEAPETTILTHLLLTSNLQGNVENPGYYFQNKTPETEQALDHLLLTQG</sequence>
<name>A0A1W1VQ58_9BACT</name>
<keyword evidence="2" id="KW-1185">Reference proteome</keyword>
<evidence type="ECO:0000313" key="1">
    <source>
        <dbReference type="EMBL" id="SMB95488.1"/>
    </source>
</evidence>